<reference evidence="1" key="1">
    <citation type="submission" date="2015-09" db="EMBL/GenBank/DDBJ databases">
        <title>Draft Genome Sequences of Two Novel Amoeba-resistant Intranuclear Bacteria, Candidatus Berkiella cookevillensis and Candidatus Berkiella aquae.</title>
        <authorList>
            <person name="Mehari Y.T."/>
            <person name="Arivett B.A."/>
            <person name="Farone A.L."/>
            <person name="Gunderson J.H."/>
            <person name="Farone M.B."/>
        </authorList>
    </citation>
    <scope>NUCLEOTIDE SEQUENCE [LARGE SCALE GENOMIC DNA]</scope>
    <source>
        <strain evidence="1">HT99</strain>
    </source>
</reference>
<gene>
    <name evidence="1" type="ORF">HT99x_02227</name>
</gene>
<organism evidence="1">
    <name type="scientific">Candidatus Berkiella aquae</name>
    <dbReference type="NCBI Taxonomy" id="295108"/>
    <lineage>
        <taxon>Bacteria</taxon>
        <taxon>Pseudomonadati</taxon>
        <taxon>Pseudomonadota</taxon>
        <taxon>Gammaproteobacteria</taxon>
        <taxon>Candidatus Berkiellales</taxon>
        <taxon>Candidatus Berkiellaceae</taxon>
        <taxon>Candidatus Berkiella</taxon>
    </lineage>
</organism>
<protein>
    <submittedName>
        <fullName evidence="1">Uncharacterized protein</fullName>
    </submittedName>
</protein>
<comment type="caution">
    <text evidence="1">The sequence shown here is derived from an EMBL/GenBank/DDBJ whole genome shotgun (WGS) entry which is preliminary data.</text>
</comment>
<sequence>MRYSENYVWFKNVLWQDKGIIIDCLADISQCLLPSGPMLIQEGESLIIYTDPLIALASKQSECLGCLLRWSYPVLQIEKSLFDDFKMLLINCNSA</sequence>
<dbReference type="AlphaFoldDB" id="A0A0Q9YSQ1"/>
<evidence type="ECO:0000313" key="1">
    <source>
        <dbReference type="EMBL" id="KRG20738.1"/>
    </source>
</evidence>
<proteinExistence type="predicted"/>
<accession>A0A0Q9YSQ1</accession>
<dbReference type="EMBL" id="LKAJ01000009">
    <property type="protein sequence ID" value="KRG20738.1"/>
    <property type="molecule type" value="Genomic_DNA"/>
</dbReference>
<name>A0A0Q9YSQ1_9GAMM</name>